<gene>
    <name evidence="9" type="ORF">FB556_0326</name>
</gene>
<dbReference type="OrthoDB" id="9806522at2"/>
<comment type="subcellular location">
    <subcellularLocation>
        <location evidence="1">Membrane</location>
        <topology evidence="1">Multi-pass membrane protein</topology>
    </subcellularLocation>
</comment>
<evidence type="ECO:0000256" key="5">
    <source>
        <dbReference type="ARBA" id="ARBA00023136"/>
    </source>
</evidence>
<accession>A0A543AMR6</accession>
<name>A0A543AMR6_9MICC</name>
<dbReference type="GO" id="GO:0008324">
    <property type="term" value="F:monoatomic cation transmembrane transporter activity"/>
    <property type="evidence" value="ECO:0007669"/>
    <property type="project" value="InterPro"/>
</dbReference>
<feature type="transmembrane region" description="Helical" evidence="7">
    <location>
        <begin position="72"/>
        <end position="92"/>
    </location>
</feature>
<keyword evidence="5 7" id="KW-0472">Membrane</keyword>
<organism evidence="9 10">
    <name type="scientific">Enteractinococcus coprophilus</name>
    <dbReference type="NCBI Taxonomy" id="1027633"/>
    <lineage>
        <taxon>Bacteria</taxon>
        <taxon>Bacillati</taxon>
        <taxon>Actinomycetota</taxon>
        <taxon>Actinomycetes</taxon>
        <taxon>Micrococcales</taxon>
        <taxon>Micrococcaceae</taxon>
    </lineage>
</organism>
<keyword evidence="4 7" id="KW-1133">Transmembrane helix</keyword>
<protein>
    <submittedName>
        <fullName evidence="9">Divalent metal cation (Fe/Co/Zn/Cd) transporter</fullName>
    </submittedName>
</protein>
<feature type="transmembrane region" description="Helical" evidence="7">
    <location>
        <begin position="48"/>
        <end position="66"/>
    </location>
</feature>
<keyword evidence="10" id="KW-1185">Reference proteome</keyword>
<dbReference type="PANTHER" id="PTHR43840:SF15">
    <property type="entry name" value="MITOCHONDRIAL METAL TRANSPORTER 1-RELATED"/>
    <property type="match status" value="1"/>
</dbReference>
<feature type="transmembrane region" description="Helical" evidence="7">
    <location>
        <begin position="147"/>
        <end position="172"/>
    </location>
</feature>
<dbReference type="InterPro" id="IPR050291">
    <property type="entry name" value="CDF_Transporter"/>
</dbReference>
<feature type="transmembrane region" description="Helical" evidence="7">
    <location>
        <begin position="113"/>
        <end position="135"/>
    </location>
</feature>
<keyword evidence="2" id="KW-0813">Transport</keyword>
<proteinExistence type="predicted"/>
<reference evidence="9 10" key="1">
    <citation type="submission" date="2019-06" db="EMBL/GenBank/DDBJ databases">
        <title>Sequencing the genomes of 1000 actinobacteria strains.</title>
        <authorList>
            <person name="Klenk H.-P."/>
        </authorList>
    </citation>
    <scope>NUCLEOTIDE SEQUENCE [LARGE SCALE GENOMIC DNA]</scope>
    <source>
        <strain evidence="9 10">DSM 24083</strain>
    </source>
</reference>
<sequence>MKKANDPQGDASKVTSTPQETGHVGQHDLPPEQQAAFAKAVRLERISIFVRIITVAIIFSLSGSSQAMRASWIGDSLGFLPPIAFLIAIRFIGRPPTPRHPYGVHRALGVGHLVAAAALLSLGGMLLFESAMGLWGGQRPPIGLINIFGTTIWAGWLMAVASVIVVIPSVILSRIKLKLAPVLHNKVLYADADMNKADWLTGLATAVGIIGVGAGLWWFDAAVAIFIALDILGDGLRNLRGCLADLIDARATTTDSKAPSPAIEQVRQALLELDWVQDADVRMRDQGQVFHTEAFVVPHEGQMPPLEELEVVREAISELDWKLDDLVLIPVAELPEEFLPQIDDREL</sequence>
<dbReference type="RefSeq" id="WP_141864133.1">
    <property type="nucleotide sequence ID" value="NZ_BAABAN010000017.1"/>
</dbReference>
<feature type="region of interest" description="Disordered" evidence="6">
    <location>
        <begin position="1"/>
        <end position="29"/>
    </location>
</feature>
<evidence type="ECO:0000313" key="10">
    <source>
        <dbReference type="Proteomes" id="UP000319746"/>
    </source>
</evidence>
<dbReference type="GO" id="GO:0016020">
    <property type="term" value="C:membrane"/>
    <property type="evidence" value="ECO:0007669"/>
    <property type="project" value="UniProtKB-SubCell"/>
</dbReference>
<evidence type="ECO:0000313" key="9">
    <source>
        <dbReference type="EMBL" id="TQL73877.1"/>
    </source>
</evidence>
<dbReference type="Pfam" id="PF01545">
    <property type="entry name" value="Cation_efflux"/>
    <property type="match status" value="1"/>
</dbReference>
<dbReference type="SUPFAM" id="SSF161111">
    <property type="entry name" value="Cation efflux protein transmembrane domain-like"/>
    <property type="match status" value="1"/>
</dbReference>
<evidence type="ECO:0000256" key="2">
    <source>
        <dbReference type="ARBA" id="ARBA00022448"/>
    </source>
</evidence>
<dbReference type="InterPro" id="IPR058533">
    <property type="entry name" value="Cation_efflux_TM"/>
</dbReference>
<feature type="domain" description="Cation efflux protein transmembrane" evidence="8">
    <location>
        <begin position="53"/>
        <end position="246"/>
    </location>
</feature>
<evidence type="ECO:0000256" key="1">
    <source>
        <dbReference type="ARBA" id="ARBA00004141"/>
    </source>
</evidence>
<feature type="transmembrane region" description="Helical" evidence="7">
    <location>
        <begin position="199"/>
        <end position="219"/>
    </location>
</feature>
<comment type="caution">
    <text evidence="9">The sequence shown here is derived from an EMBL/GenBank/DDBJ whole genome shotgun (WGS) entry which is preliminary data.</text>
</comment>
<evidence type="ECO:0000259" key="8">
    <source>
        <dbReference type="Pfam" id="PF01545"/>
    </source>
</evidence>
<evidence type="ECO:0000256" key="3">
    <source>
        <dbReference type="ARBA" id="ARBA00022692"/>
    </source>
</evidence>
<dbReference type="InterPro" id="IPR027469">
    <property type="entry name" value="Cation_efflux_TMD_sf"/>
</dbReference>
<dbReference type="PANTHER" id="PTHR43840">
    <property type="entry name" value="MITOCHONDRIAL METAL TRANSPORTER 1-RELATED"/>
    <property type="match status" value="1"/>
</dbReference>
<evidence type="ECO:0000256" key="6">
    <source>
        <dbReference type="SAM" id="MobiDB-lite"/>
    </source>
</evidence>
<evidence type="ECO:0000256" key="7">
    <source>
        <dbReference type="SAM" id="Phobius"/>
    </source>
</evidence>
<dbReference type="Gene3D" id="1.20.1510.10">
    <property type="entry name" value="Cation efflux protein transmembrane domain"/>
    <property type="match status" value="1"/>
</dbReference>
<dbReference type="EMBL" id="VFOU01000001">
    <property type="protein sequence ID" value="TQL73877.1"/>
    <property type="molecule type" value="Genomic_DNA"/>
</dbReference>
<evidence type="ECO:0000256" key="4">
    <source>
        <dbReference type="ARBA" id="ARBA00022989"/>
    </source>
</evidence>
<dbReference type="AlphaFoldDB" id="A0A543AMR6"/>
<keyword evidence="3 7" id="KW-0812">Transmembrane</keyword>
<dbReference type="Proteomes" id="UP000319746">
    <property type="component" value="Unassembled WGS sequence"/>
</dbReference>